<accession>A0ABN1AYC2</accession>
<dbReference type="Pfam" id="PF01797">
    <property type="entry name" value="Y1_Tnp"/>
    <property type="match status" value="1"/>
</dbReference>
<dbReference type="SMART" id="SM01321">
    <property type="entry name" value="Y1_Tnp"/>
    <property type="match status" value="1"/>
</dbReference>
<dbReference type="SUPFAM" id="SSF143422">
    <property type="entry name" value="Transposase IS200-like"/>
    <property type="match status" value="1"/>
</dbReference>
<dbReference type="PANTHER" id="PTHR34322">
    <property type="entry name" value="TRANSPOSASE, Y1_TNP DOMAIN-CONTAINING"/>
    <property type="match status" value="1"/>
</dbReference>
<dbReference type="InterPro" id="IPR002686">
    <property type="entry name" value="Transposase_17"/>
</dbReference>
<dbReference type="Proteomes" id="UP001500880">
    <property type="component" value="Unassembled WGS sequence"/>
</dbReference>
<reference evidence="2 3" key="1">
    <citation type="journal article" date="2019" name="Int. J. Syst. Evol. Microbiol.">
        <title>The Global Catalogue of Microorganisms (GCM) 10K type strain sequencing project: providing services to taxonomists for standard genome sequencing and annotation.</title>
        <authorList>
            <consortium name="The Broad Institute Genomics Platform"/>
            <consortium name="The Broad Institute Genome Sequencing Center for Infectious Disease"/>
            <person name="Wu L."/>
            <person name="Ma J."/>
        </authorList>
    </citation>
    <scope>NUCLEOTIDE SEQUENCE [LARGE SCALE GENOMIC DNA]</scope>
    <source>
        <strain evidence="2 3">JCM 12389</strain>
    </source>
</reference>
<evidence type="ECO:0000313" key="3">
    <source>
        <dbReference type="Proteomes" id="UP001500880"/>
    </source>
</evidence>
<sequence>MGRQKRIWFPGANLHITTRGVRRTTLFHEDDDFLEYLRILEEVKQTKPFTLHAYCLMTNHVHLQMQPHEHHPGRILQQVHLNYAKYFNKKYKFTGHVFESRYASEYLHNVEYELEVNKYIHLNPLRANMVSELNDYKWSSYFDYVDRERSTGYDL</sequence>
<name>A0ABN1AYC2_9BACI</name>
<dbReference type="Gene3D" id="3.30.70.1290">
    <property type="entry name" value="Transposase IS200-like"/>
    <property type="match status" value="1"/>
</dbReference>
<dbReference type="RefSeq" id="WP_343838268.1">
    <property type="nucleotide sequence ID" value="NZ_BAAADO010000002.1"/>
</dbReference>
<comment type="caution">
    <text evidence="2">The sequence shown here is derived from an EMBL/GenBank/DDBJ whole genome shotgun (WGS) entry which is preliminary data.</text>
</comment>
<protein>
    <recommendedName>
        <fullName evidence="1">Transposase IS200-like domain-containing protein</fullName>
    </recommendedName>
</protein>
<gene>
    <name evidence="2" type="ORF">GCM10008986_09790</name>
</gene>
<organism evidence="2 3">
    <name type="scientific">Salinibacillus aidingensis</name>
    <dbReference type="NCBI Taxonomy" id="237684"/>
    <lineage>
        <taxon>Bacteria</taxon>
        <taxon>Bacillati</taxon>
        <taxon>Bacillota</taxon>
        <taxon>Bacilli</taxon>
        <taxon>Bacillales</taxon>
        <taxon>Bacillaceae</taxon>
        <taxon>Salinibacillus</taxon>
    </lineage>
</organism>
<keyword evidence="3" id="KW-1185">Reference proteome</keyword>
<dbReference type="PANTHER" id="PTHR34322:SF2">
    <property type="entry name" value="TRANSPOSASE IS200-LIKE DOMAIN-CONTAINING PROTEIN"/>
    <property type="match status" value="1"/>
</dbReference>
<evidence type="ECO:0000259" key="1">
    <source>
        <dbReference type="SMART" id="SM01321"/>
    </source>
</evidence>
<dbReference type="InterPro" id="IPR036515">
    <property type="entry name" value="Transposase_17_sf"/>
</dbReference>
<feature type="domain" description="Transposase IS200-like" evidence="1">
    <location>
        <begin position="9"/>
        <end position="123"/>
    </location>
</feature>
<dbReference type="EMBL" id="BAAADO010000002">
    <property type="protein sequence ID" value="GAA0486438.1"/>
    <property type="molecule type" value="Genomic_DNA"/>
</dbReference>
<proteinExistence type="predicted"/>
<evidence type="ECO:0000313" key="2">
    <source>
        <dbReference type="EMBL" id="GAA0486438.1"/>
    </source>
</evidence>